<comment type="caution">
    <text evidence="11">The sequence shown here is derived from an EMBL/GenBank/DDBJ whole genome shotgun (WGS) entry which is preliminary data.</text>
</comment>
<dbReference type="RefSeq" id="WP_161259475.1">
    <property type="nucleotide sequence ID" value="NZ_WXEY01000022.1"/>
</dbReference>
<dbReference type="PANTHER" id="PTHR33909">
    <property type="entry name" value="SEC TRANSLOCON ACCESSORY COMPLEX SUBUNIT YAJC"/>
    <property type="match status" value="1"/>
</dbReference>
<keyword evidence="7 10" id="KW-1133">Transmembrane helix</keyword>
<evidence type="ECO:0000256" key="1">
    <source>
        <dbReference type="ARBA" id="ARBA00004162"/>
    </source>
</evidence>
<dbReference type="PRINTS" id="PR01853">
    <property type="entry name" value="YAJCTRNLCASE"/>
</dbReference>
<dbReference type="AlphaFoldDB" id="A0A845L7E1"/>
<proteinExistence type="inferred from homology"/>
<comment type="subcellular location">
    <subcellularLocation>
        <location evidence="1">Cell membrane</location>
        <topology evidence="1">Single-pass membrane protein</topology>
    </subcellularLocation>
</comment>
<name>A0A845L7E1_9FIRM</name>
<evidence type="ECO:0000256" key="9">
    <source>
        <dbReference type="ARBA" id="ARBA00023136"/>
    </source>
</evidence>
<protein>
    <submittedName>
        <fullName evidence="11">Preprotein translocase subunit YajC</fullName>
    </submittedName>
</protein>
<dbReference type="EMBL" id="WXEY01000022">
    <property type="protein sequence ID" value="MZP30955.1"/>
    <property type="molecule type" value="Genomic_DNA"/>
</dbReference>
<dbReference type="InterPro" id="IPR003849">
    <property type="entry name" value="Preprotein_translocase_YajC"/>
</dbReference>
<dbReference type="GO" id="GO:0015031">
    <property type="term" value="P:protein transport"/>
    <property type="evidence" value="ECO:0007669"/>
    <property type="project" value="UniProtKB-KW"/>
</dbReference>
<dbReference type="GO" id="GO:0005886">
    <property type="term" value="C:plasma membrane"/>
    <property type="evidence" value="ECO:0007669"/>
    <property type="project" value="UniProtKB-SubCell"/>
</dbReference>
<reference evidence="11 12" key="1">
    <citation type="submission" date="2020-01" db="EMBL/GenBank/DDBJ databases">
        <title>Whole-genome sequence of Heliobacterium undosum DSM 13378.</title>
        <authorList>
            <person name="Kyndt J.A."/>
            <person name="Meyer T.E."/>
        </authorList>
    </citation>
    <scope>NUCLEOTIDE SEQUENCE [LARGE SCALE GENOMIC DNA]</scope>
    <source>
        <strain evidence="11 12">DSM 13378</strain>
    </source>
</reference>
<accession>A0A845L7E1</accession>
<dbReference type="OrthoDB" id="9800132at2"/>
<evidence type="ECO:0000313" key="12">
    <source>
        <dbReference type="Proteomes" id="UP000463470"/>
    </source>
</evidence>
<keyword evidence="5 10" id="KW-0812">Transmembrane</keyword>
<dbReference type="NCBIfam" id="TIGR00739">
    <property type="entry name" value="yajC"/>
    <property type="match status" value="1"/>
</dbReference>
<keyword evidence="4" id="KW-1003">Cell membrane</keyword>
<evidence type="ECO:0000256" key="4">
    <source>
        <dbReference type="ARBA" id="ARBA00022475"/>
    </source>
</evidence>
<organism evidence="11 12">
    <name type="scientific">Heliomicrobium undosum</name>
    <dbReference type="NCBI Taxonomy" id="121734"/>
    <lineage>
        <taxon>Bacteria</taxon>
        <taxon>Bacillati</taxon>
        <taxon>Bacillota</taxon>
        <taxon>Clostridia</taxon>
        <taxon>Eubacteriales</taxon>
        <taxon>Heliobacteriaceae</taxon>
        <taxon>Heliomicrobium</taxon>
    </lineage>
</organism>
<feature type="transmembrane region" description="Helical" evidence="10">
    <location>
        <begin position="6"/>
        <end position="23"/>
    </location>
</feature>
<sequence>MMDSSLLLVYLAAMFGLFYYLFIRPQKKAQKEHKEMIDKLRVHERVLTAAGIYGVITEVGEDTVTVKIAEGVQVDFAKTAILRVVDNN</sequence>
<evidence type="ECO:0000256" key="5">
    <source>
        <dbReference type="ARBA" id="ARBA00022692"/>
    </source>
</evidence>
<evidence type="ECO:0000256" key="3">
    <source>
        <dbReference type="ARBA" id="ARBA00022448"/>
    </source>
</evidence>
<evidence type="ECO:0000256" key="7">
    <source>
        <dbReference type="ARBA" id="ARBA00022989"/>
    </source>
</evidence>
<dbReference type="Pfam" id="PF02699">
    <property type="entry name" value="YajC"/>
    <property type="match status" value="1"/>
</dbReference>
<gene>
    <name evidence="11" type="primary">yajC</name>
    <name evidence="11" type="ORF">GTO91_14655</name>
</gene>
<evidence type="ECO:0000256" key="8">
    <source>
        <dbReference type="ARBA" id="ARBA00023010"/>
    </source>
</evidence>
<keyword evidence="6" id="KW-0653">Protein transport</keyword>
<evidence type="ECO:0000256" key="2">
    <source>
        <dbReference type="ARBA" id="ARBA00006742"/>
    </source>
</evidence>
<evidence type="ECO:0000313" key="11">
    <source>
        <dbReference type="EMBL" id="MZP30955.1"/>
    </source>
</evidence>
<keyword evidence="12" id="KW-1185">Reference proteome</keyword>
<evidence type="ECO:0000256" key="6">
    <source>
        <dbReference type="ARBA" id="ARBA00022927"/>
    </source>
</evidence>
<evidence type="ECO:0000256" key="10">
    <source>
        <dbReference type="SAM" id="Phobius"/>
    </source>
</evidence>
<keyword evidence="3" id="KW-0813">Transport</keyword>
<keyword evidence="9 10" id="KW-0472">Membrane</keyword>
<dbReference type="PANTHER" id="PTHR33909:SF1">
    <property type="entry name" value="SEC TRANSLOCON ACCESSORY COMPLEX SUBUNIT YAJC"/>
    <property type="match status" value="1"/>
</dbReference>
<comment type="similarity">
    <text evidence="2">Belongs to the YajC family.</text>
</comment>
<dbReference type="SMART" id="SM01323">
    <property type="entry name" value="YajC"/>
    <property type="match status" value="1"/>
</dbReference>
<keyword evidence="8" id="KW-0811">Translocation</keyword>
<dbReference type="Proteomes" id="UP000463470">
    <property type="component" value="Unassembled WGS sequence"/>
</dbReference>